<sequence>MVRYSIMILVLFAGVLLAGCVQQAPVTPVGPEVPVIEIPTTEPTLAVEEEMVNQTPEPVQVKEPDLPETQVQPVITEKPLPTPTADPNLAFRDLVLTKLDLIQEGKKKVLSAWEAEDPALTSSRVDDLRHLIRNNNDGSTFPKKMDYVRLNYYDFIDRMTQFADNFKQAASLMERGEKSSANSYVSAGIMAGDRADISDKRIRVFLIDHPALL</sequence>
<dbReference type="AlphaFoldDB" id="Q2FRA3"/>
<dbReference type="InParanoid" id="Q2FRA3"/>
<gene>
    <name evidence="1" type="ordered locus">Mhun_1580</name>
</gene>
<reference evidence="2" key="1">
    <citation type="journal article" date="2016" name="Stand. Genomic Sci.">
        <title>Complete genome sequence of Methanospirillum hungatei type strain JF1.</title>
        <authorList>
            <person name="Gunsalus R.P."/>
            <person name="Cook L.E."/>
            <person name="Crable B."/>
            <person name="Rohlin L."/>
            <person name="McDonald E."/>
            <person name="Mouttaki H."/>
            <person name="Sieber J.R."/>
            <person name="Poweleit N."/>
            <person name="Zhou H."/>
            <person name="Lapidus A.L."/>
            <person name="Daligault H.E."/>
            <person name="Land M."/>
            <person name="Gilna P."/>
            <person name="Ivanova N."/>
            <person name="Kyrpides N."/>
            <person name="Culley D.E."/>
            <person name="McInerney M.J."/>
        </authorList>
    </citation>
    <scope>NUCLEOTIDE SEQUENCE [LARGE SCALE GENOMIC DNA]</scope>
    <source>
        <strain evidence="2">ATCC 27890 / DSM 864 / NBRC 100397 / JF-1</strain>
    </source>
</reference>
<keyword evidence="2" id="KW-1185">Reference proteome</keyword>
<protein>
    <submittedName>
        <fullName evidence="1">Uncharacterized protein</fullName>
    </submittedName>
</protein>
<dbReference type="PROSITE" id="PS51257">
    <property type="entry name" value="PROKAR_LIPOPROTEIN"/>
    <property type="match status" value="1"/>
</dbReference>
<proteinExistence type="predicted"/>
<dbReference type="Proteomes" id="UP000001941">
    <property type="component" value="Chromosome"/>
</dbReference>
<name>Q2FRA3_METHJ</name>
<dbReference type="EMBL" id="CP000254">
    <property type="protein sequence ID" value="ABD41311.1"/>
    <property type="molecule type" value="Genomic_DNA"/>
</dbReference>
<dbReference type="EnsemblBacteria" id="ABD41311">
    <property type="protein sequence ID" value="ABD41311"/>
    <property type="gene ID" value="Mhun_1580"/>
</dbReference>
<dbReference type="KEGG" id="mhu:Mhun_1580"/>
<organism evidence="1 2">
    <name type="scientific">Methanospirillum hungatei JF-1 (strain ATCC 27890 / DSM 864 / NBRC 100397 / JF-1)</name>
    <dbReference type="NCBI Taxonomy" id="323259"/>
    <lineage>
        <taxon>Archaea</taxon>
        <taxon>Methanobacteriati</taxon>
        <taxon>Methanobacteriota</taxon>
        <taxon>Stenosarchaea group</taxon>
        <taxon>Methanomicrobia</taxon>
        <taxon>Methanomicrobiales</taxon>
        <taxon>Methanospirillaceae</taxon>
        <taxon>Methanospirillum</taxon>
    </lineage>
</organism>
<evidence type="ECO:0000313" key="2">
    <source>
        <dbReference type="Proteomes" id="UP000001941"/>
    </source>
</evidence>
<evidence type="ECO:0000313" key="1">
    <source>
        <dbReference type="EMBL" id="ABD41311.1"/>
    </source>
</evidence>
<dbReference type="STRING" id="323259.Mhun_1580"/>
<accession>Q2FRA3</accession>
<dbReference type="HOGENOM" id="CLU_1292041_0_0_2"/>